<feature type="domain" description="Ubiquitin-like" evidence="1">
    <location>
        <begin position="26"/>
        <end position="101"/>
    </location>
</feature>
<name>A0A2V1DTW8_9PLEO</name>
<sequence length="101" mass="11039">MQALYKTFFGTYPILGPLAEKTGPKISINIKTRTGKSISIKVDPLDTVAKVKEYVEDKEGIPPAQQRFTFKGRQLLDGQTLNDCGVGDGCTVFLSLTLRGC</sequence>
<dbReference type="OrthoDB" id="428577at2759"/>
<dbReference type="PRINTS" id="PR00348">
    <property type="entry name" value="UBIQUITIN"/>
</dbReference>
<protein>
    <submittedName>
        <fullName evidence="2">Ubiquitin-domain-containing protein</fullName>
    </submittedName>
</protein>
<evidence type="ECO:0000313" key="2">
    <source>
        <dbReference type="EMBL" id="PVI01758.1"/>
    </source>
</evidence>
<dbReference type="SMART" id="SM00213">
    <property type="entry name" value="UBQ"/>
    <property type="match status" value="1"/>
</dbReference>
<dbReference type="FunFam" id="3.10.20.90:FF:000306">
    <property type="entry name" value="Putative ubiquitin-like protein"/>
    <property type="match status" value="1"/>
</dbReference>
<gene>
    <name evidence="2" type="ORF">DM02DRAFT_704388</name>
</gene>
<dbReference type="PROSITE" id="PS50053">
    <property type="entry name" value="UBIQUITIN_2"/>
    <property type="match status" value="1"/>
</dbReference>
<dbReference type="AlphaFoldDB" id="A0A2V1DTW8"/>
<evidence type="ECO:0000259" key="1">
    <source>
        <dbReference type="PROSITE" id="PS50053"/>
    </source>
</evidence>
<dbReference type="InterPro" id="IPR029071">
    <property type="entry name" value="Ubiquitin-like_domsf"/>
</dbReference>
<dbReference type="Pfam" id="PF00240">
    <property type="entry name" value="ubiquitin"/>
    <property type="match status" value="1"/>
</dbReference>
<dbReference type="Proteomes" id="UP000244855">
    <property type="component" value="Unassembled WGS sequence"/>
</dbReference>
<organism evidence="2 3">
    <name type="scientific">Periconia macrospinosa</name>
    <dbReference type="NCBI Taxonomy" id="97972"/>
    <lineage>
        <taxon>Eukaryota</taxon>
        <taxon>Fungi</taxon>
        <taxon>Dikarya</taxon>
        <taxon>Ascomycota</taxon>
        <taxon>Pezizomycotina</taxon>
        <taxon>Dothideomycetes</taxon>
        <taxon>Pleosporomycetidae</taxon>
        <taxon>Pleosporales</taxon>
        <taxon>Massarineae</taxon>
        <taxon>Periconiaceae</taxon>
        <taxon>Periconia</taxon>
    </lineage>
</organism>
<dbReference type="InterPro" id="IPR000626">
    <property type="entry name" value="Ubiquitin-like_dom"/>
</dbReference>
<dbReference type="InterPro" id="IPR050158">
    <property type="entry name" value="Ubiquitin_ubiquitin-like"/>
</dbReference>
<evidence type="ECO:0000313" key="3">
    <source>
        <dbReference type="Proteomes" id="UP000244855"/>
    </source>
</evidence>
<accession>A0A2V1DTW8</accession>
<dbReference type="EMBL" id="KZ805353">
    <property type="protein sequence ID" value="PVI01758.1"/>
    <property type="molecule type" value="Genomic_DNA"/>
</dbReference>
<dbReference type="Gene3D" id="3.10.20.90">
    <property type="entry name" value="Phosphatidylinositol 3-kinase Catalytic Subunit, Chain A, domain 1"/>
    <property type="match status" value="1"/>
</dbReference>
<dbReference type="InterPro" id="IPR019956">
    <property type="entry name" value="Ubiquitin_dom"/>
</dbReference>
<dbReference type="STRING" id="97972.A0A2V1DTW8"/>
<dbReference type="SUPFAM" id="SSF54236">
    <property type="entry name" value="Ubiquitin-like"/>
    <property type="match status" value="1"/>
</dbReference>
<proteinExistence type="predicted"/>
<keyword evidence="3" id="KW-1185">Reference proteome</keyword>
<reference evidence="2 3" key="1">
    <citation type="journal article" date="2018" name="Sci. Rep.">
        <title>Comparative genomics provides insights into the lifestyle and reveals functional heterogeneity of dark septate endophytic fungi.</title>
        <authorList>
            <person name="Knapp D.G."/>
            <person name="Nemeth J.B."/>
            <person name="Barry K."/>
            <person name="Hainaut M."/>
            <person name="Henrissat B."/>
            <person name="Johnson J."/>
            <person name="Kuo A."/>
            <person name="Lim J.H.P."/>
            <person name="Lipzen A."/>
            <person name="Nolan M."/>
            <person name="Ohm R.A."/>
            <person name="Tamas L."/>
            <person name="Grigoriev I.V."/>
            <person name="Spatafora J.W."/>
            <person name="Nagy L.G."/>
            <person name="Kovacs G.M."/>
        </authorList>
    </citation>
    <scope>NUCLEOTIDE SEQUENCE [LARGE SCALE GENOMIC DNA]</scope>
    <source>
        <strain evidence="2 3">DSE2036</strain>
    </source>
</reference>
<dbReference type="PANTHER" id="PTHR10666">
    <property type="entry name" value="UBIQUITIN"/>
    <property type="match status" value="1"/>
</dbReference>